<proteinExistence type="predicted"/>
<dbReference type="AlphaFoldDB" id="A0A0C2XG22"/>
<feature type="transmembrane region" description="Helical" evidence="1">
    <location>
        <begin position="129"/>
        <end position="155"/>
    </location>
</feature>
<name>A0A0C2XG22_HEBCY</name>
<organism evidence="2 3">
    <name type="scientific">Hebeloma cylindrosporum</name>
    <dbReference type="NCBI Taxonomy" id="76867"/>
    <lineage>
        <taxon>Eukaryota</taxon>
        <taxon>Fungi</taxon>
        <taxon>Dikarya</taxon>
        <taxon>Basidiomycota</taxon>
        <taxon>Agaricomycotina</taxon>
        <taxon>Agaricomycetes</taxon>
        <taxon>Agaricomycetidae</taxon>
        <taxon>Agaricales</taxon>
        <taxon>Agaricineae</taxon>
        <taxon>Hymenogastraceae</taxon>
        <taxon>Hebeloma</taxon>
    </lineage>
</organism>
<protein>
    <submittedName>
        <fullName evidence="2">Uncharacterized protein</fullName>
    </submittedName>
</protein>
<evidence type="ECO:0000313" key="3">
    <source>
        <dbReference type="Proteomes" id="UP000053424"/>
    </source>
</evidence>
<dbReference type="HOGENOM" id="CLU_1321035_0_0_1"/>
<evidence type="ECO:0000256" key="1">
    <source>
        <dbReference type="SAM" id="Phobius"/>
    </source>
</evidence>
<reference evidence="2 3" key="1">
    <citation type="submission" date="2014-04" db="EMBL/GenBank/DDBJ databases">
        <authorList>
            <consortium name="DOE Joint Genome Institute"/>
            <person name="Kuo A."/>
            <person name="Gay G."/>
            <person name="Dore J."/>
            <person name="Kohler A."/>
            <person name="Nagy L.G."/>
            <person name="Floudas D."/>
            <person name="Copeland A."/>
            <person name="Barry K.W."/>
            <person name="Cichocki N."/>
            <person name="Veneault-Fourrey C."/>
            <person name="LaButti K."/>
            <person name="Lindquist E.A."/>
            <person name="Lipzen A."/>
            <person name="Lundell T."/>
            <person name="Morin E."/>
            <person name="Murat C."/>
            <person name="Sun H."/>
            <person name="Tunlid A."/>
            <person name="Henrissat B."/>
            <person name="Grigoriev I.V."/>
            <person name="Hibbett D.S."/>
            <person name="Martin F."/>
            <person name="Nordberg H.P."/>
            <person name="Cantor M.N."/>
            <person name="Hua S.X."/>
        </authorList>
    </citation>
    <scope>NUCLEOTIDE SEQUENCE [LARGE SCALE GENOMIC DNA]</scope>
    <source>
        <strain evidence="3">h7</strain>
    </source>
</reference>
<reference evidence="3" key="2">
    <citation type="submission" date="2015-01" db="EMBL/GenBank/DDBJ databases">
        <title>Evolutionary Origins and Diversification of the Mycorrhizal Mutualists.</title>
        <authorList>
            <consortium name="DOE Joint Genome Institute"/>
            <consortium name="Mycorrhizal Genomics Consortium"/>
            <person name="Kohler A."/>
            <person name="Kuo A."/>
            <person name="Nagy L.G."/>
            <person name="Floudas D."/>
            <person name="Copeland A."/>
            <person name="Barry K.W."/>
            <person name="Cichocki N."/>
            <person name="Veneault-Fourrey C."/>
            <person name="LaButti K."/>
            <person name="Lindquist E.A."/>
            <person name="Lipzen A."/>
            <person name="Lundell T."/>
            <person name="Morin E."/>
            <person name="Murat C."/>
            <person name="Riley R."/>
            <person name="Ohm R."/>
            <person name="Sun H."/>
            <person name="Tunlid A."/>
            <person name="Henrissat B."/>
            <person name="Grigoriev I.V."/>
            <person name="Hibbett D.S."/>
            <person name="Martin F."/>
        </authorList>
    </citation>
    <scope>NUCLEOTIDE SEQUENCE [LARGE SCALE GENOMIC DNA]</scope>
    <source>
        <strain evidence="3">h7</strain>
    </source>
</reference>
<keyword evidence="3" id="KW-1185">Reference proteome</keyword>
<gene>
    <name evidence="2" type="ORF">M413DRAFT_13645</name>
</gene>
<accession>A0A0C2XG22</accession>
<dbReference type="Proteomes" id="UP000053424">
    <property type="component" value="Unassembled WGS sequence"/>
</dbReference>
<feature type="transmembrane region" description="Helical" evidence="1">
    <location>
        <begin position="176"/>
        <end position="198"/>
    </location>
</feature>
<sequence>MTPRGIDIEHARKELGLHAIAFITDVEPFRMVFNPADENWLSPLAVYNLSKEHTQPIKVFEPQRPDVTDSSRAQLLFFALFSFTLDLVKLLLGFPEADGEHITFLYGRLFASIYKVIGEFTGALKFWEIFAACSLICLMICFDVRLFFHTMYLWFKSKGTEISFFKMSKLFDPVFLWFDHYQWVITGLCLFLAFNFTFMPSYVHVVLE</sequence>
<keyword evidence="1" id="KW-1133">Transmembrane helix</keyword>
<keyword evidence="1" id="KW-0472">Membrane</keyword>
<keyword evidence="1" id="KW-0812">Transmembrane</keyword>
<evidence type="ECO:0000313" key="2">
    <source>
        <dbReference type="EMBL" id="KIM36863.1"/>
    </source>
</evidence>
<dbReference type="OrthoDB" id="3067335at2759"/>
<dbReference type="EMBL" id="KN831801">
    <property type="protein sequence ID" value="KIM36863.1"/>
    <property type="molecule type" value="Genomic_DNA"/>
</dbReference>